<dbReference type="PROSITE" id="PS01162">
    <property type="entry name" value="QOR_ZETA_CRYSTAL"/>
    <property type="match status" value="1"/>
</dbReference>
<dbReference type="InterPro" id="IPR020843">
    <property type="entry name" value="ER"/>
</dbReference>
<dbReference type="Gene3D" id="3.40.50.720">
    <property type="entry name" value="NAD(P)-binding Rossmann-like Domain"/>
    <property type="match status" value="1"/>
</dbReference>
<dbReference type="PANTHER" id="PTHR43482:SF1">
    <property type="entry name" value="PROTEIN AST1-RELATED"/>
    <property type="match status" value="1"/>
</dbReference>
<dbReference type="SUPFAM" id="SSF50129">
    <property type="entry name" value="GroES-like"/>
    <property type="match status" value="1"/>
</dbReference>
<dbReference type="InterPro" id="IPR002364">
    <property type="entry name" value="Quin_OxRdtase/zeta-crystal_CS"/>
</dbReference>
<comment type="caution">
    <text evidence="2">The sequence shown here is derived from an EMBL/GenBank/DDBJ whole genome shotgun (WGS) entry which is preliminary data.</text>
</comment>
<dbReference type="PANTHER" id="PTHR43482">
    <property type="entry name" value="PROTEIN AST1-RELATED"/>
    <property type="match status" value="1"/>
</dbReference>
<dbReference type="SMART" id="SM00829">
    <property type="entry name" value="PKS_ER"/>
    <property type="match status" value="1"/>
</dbReference>
<evidence type="ECO:0000313" key="3">
    <source>
        <dbReference type="Proteomes" id="UP001156882"/>
    </source>
</evidence>
<accession>A0ABQ6CSH0</accession>
<reference evidence="3" key="1">
    <citation type="journal article" date="2019" name="Int. J. Syst. Evol. Microbiol.">
        <title>The Global Catalogue of Microorganisms (GCM) 10K type strain sequencing project: providing services to taxonomists for standard genome sequencing and annotation.</title>
        <authorList>
            <consortium name="The Broad Institute Genomics Platform"/>
            <consortium name="The Broad Institute Genome Sequencing Center for Infectious Disease"/>
            <person name="Wu L."/>
            <person name="Ma J."/>
        </authorList>
    </citation>
    <scope>NUCLEOTIDE SEQUENCE [LARGE SCALE GENOMIC DNA]</scope>
    <source>
        <strain evidence="3">NBRC 101365</strain>
    </source>
</reference>
<dbReference type="InterPro" id="IPR052585">
    <property type="entry name" value="Lipid_raft_assoc_Zn_ADH"/>
</dbReference>
<feature type="domain" description="Enoyl reductase (ER)" evidence="1">
    <location>
        <begin position="13"/>
        <end position="306"/>
    </location>
</feature>
<name>A0ABQ6CSH0_9HYPH</name>
<protein>
    <submittedName>
        <fullName evidence="2">NADPH:quinone reductase</fullName>
    </submittedName>
</protein>
<dbReference type="Gene3D" id="3.90.180.10">
    <property type="entry name" value="Medium-chain alcohol dehydrogenases, catalytic domain"/>
    <property type="match status" value="1"/>
</dbReference>
<proteinExistence type="predicted"/>
<evidence type="ECO:0000313" key="2">
    <source>
        <dbReference type="EMBL" id="GLS23321.1"/>
    </source>
</evidence>
<dbReference type="Pfam" id="PF08240">
    <property type="entry name" value="ADH_N"/>
    <property type="match status" value="1"/>
</dbReference>
<gene>
    <name evidence="2" type="ORF">GCM10007874_63410</name>
</gene>
<organism evidence="2 3">
    <name type="scientific">Labrys miyagiensis</name>
    <dbReference type="NCBI Taxonomy" id="346912"/>
    <lineage>
        <taxon>Bacteria</taxon>
        <taxon>Pseudomonadati</taxon>
        <taxon>Pseudomonadota</taxon>
        <taxon>Alphaproteobacteria</taxon>
        <taxon>Hyphomicrobiales</taxon>
        <taxon>Xanthobacteraceae</taxon>
        <taxon>Labrys</taxon>
    </lineage>
</organism>
<evidence type="ECO:0000259" key="1">
    <source>
        <dbReference type="SMART" id="SM00829"/>
    </source>
</evidence>
<dbReference type="Pfam" id="PF13602">
    <property type="entry name" value="ADH_zinc_N_2"/>
    <property type="match status" value="1"/>
</dbReference>
<dbReference type="InterPro" id="IPR013154">
    <property type="entry name" value="ADH-like_N"/>
</dbReference>
<dbReference type="InterPro" id="IPR011032">
    <property type="entry name" value="GroES-like_sf"/>
</dbReference>
<sequence>MQDNRAHRIHAYGGPEVMSFDTVPVPAPGAGQVLVQVQAAGVNGLDWKVREGFVRDAFPLALPATLGIELAGIVTATGAGATCFKLGDRVMGPLAGLGAYADFVAVDEGKLCLTPAELSDVQAAALPVAALTAWQALRAEGDLRPGQAVLIHGASGGVGSFAVQFAKAAGATVLATASGSSRDYLIDLGADRVFDRHAERFEDHTGDIDLVLDLVGGDAVDRSWSVLSDGGAIVSTAAFDIAGRISSGRKGQFFMMKPDAIQLSAIAGMVASGRLQSAIAEVVDHAGLAAALERNRTGHAPGKIALDLTL</sequence>
<dbReference type="EMBL" id="BSPC01000069">
    <property type="protein sequence ID" value="GLS23321.1"/>
    <property type="molecule type" value="Genomic_DNA"/>
</dbReference>
<dbReference type="SUPFAM" id="SSF51735">
    <property type="entry name" value="NAD(P)-binding Rossmann-fold domains"/>
    <property type="match status" value="1"/>
</dbReference>
<keyword evidence="3" id="KW-1185">Reference proteome</keyword>
<dbReference type="Proteomes" id="UP001156882">
    <property type="component" value="Unassembled WGS sequence"/>
</dbReference>
<dbReference type="InterPro" id="IPR036291">
    <property type="entry name" value="NAD(P)-bd_dom_sf"/>
</dbReference>
<dbReference type="RefSeq" id="WP_284316235.1">
    <property type="nucleotide sequence ID" value="NZ_BSPC01000069.1"/>
</dbReference>
<dbReference type="CDD" id="cd05289">
    <property type="entry name" value="MDR_like_2"/>
    <property type="match status" value="1"/>
</dbReference>